<sequence length="343" mass="39313">MNLLFKDLFGIFKIFEDVYERIRKILIPTTAYSWQTFIYLSVFSWIMSYFATGYIRDIIALCGWLFLIAGTAWYTTDDPLRVPGTFMPVGAVITGFLVSVFAFSNQEDVITSRTIVLWPTISALITAIPEFIEGSDTDSKTRIPKPDARQKIIVLVASCMMISCWLQFYFVLDKWLQEYPSLLAENFGRSTFVITREEQQKIPTNGVVILDRLQPLVEEQIAERPWSEVERWLLEANVRVGQLGREVLDNNLAQYEEKVLWRVEPRVVNNKSGYRLDLLSIWTGPTANPRGYFLRKSCQIDPVATTPINTTTNSRIPEEKKAVAEIQCDRLNKLFSGAAPPQQ</sequence>
<feature type="transmembrane region" description="Helical" evidence="1">
    <location>
        <begin position="32"/>
        <end position="51"/>
    </location>
</feature>
<dbReference type="InterPro" id="IPR020360">
    <property type="entry name" value="Uncharacterised_alr2393"/>
</dbReference>
<dbReference type="Pfam" id="PF17310">
    <property type="entry name" value="DUF5357"/>
    <property type="match status" value="1"/>
</dbReference>
<feature type="transmembrane region" description="Helical" evidence="1">
    <location>
        <begin position="152"/>
        <end position="172"/>
    </location>
</feature>
<dbReference type="Proteomes" id="UP000217507">
    <property type="component" value="Chromosome"/>
</dbReference>
<keyword evidence="1" id="KW-0812">Transmembrane</keyword>
<evidence type="ECO:0000256" key="1">
    <source>
        <dbReference type="SAM" id="Phobius"/>
    </source>
</evidence>
<organism evidence="2 3">
    <name type="scientific">Trichormus variabilis NIES-23</name>
    <dbReference type="NCBI Taxonomy" id="1973479"/>
    <lineage>
        <taxon>Bacteria</taxon>
        <taxon>Bacillati</taxon>
        <taxon>Cyanobacteriota</taxon>
        <taxon>Cyanophyceae</taxon>
        <taxon>Nostocales</taxon>
        <taxon>Nostocaceae</taxon>
        <taxon>Trichormus</taxon>
    </lineage>
</organism>
<proteinExistence type="predicted"/>
<feature type="transmembrane region" description="Helical" evidence="1">
    <location>
        <begin position="58"/>
        <end position="76"/>
    </location>
</feature>
<dbReference type="AlphaFoldDB" id="A0A1Z4KGC2"/>
<accession>A0A1Z4KGC2</accession>
<name>A0A1Z4KGC2_ANAVA</name>
<gene>
    <name evidence="2" type="ORF">NIES23_07970</name>
</gene>
<evidence type="ECO:0000313" key="3">
    <source>
        <dbReference type="Proteomes" id="UP000217507"/>
    </source>
</evidence>
<dbReference type="EMBL" id="AP018216">
    <property type="protein sequence ID" value="BAY68014.1"/>
    <property type="molecule type" value="Genomic_DNA"/>
</dbReference>
<keyword evidence="1" id="KW-1133">Transmembrane helix</keyword>
<feature type="transmembrane region" description="Helical" evidence="1">
    <location>
        <begin position="82"/>
        <end position="103"/>
    </location>
</feature>
<dbReference type="NCBIfam" id="NF037953">
    <property type="entry name" value="frad"/>
    <property type="match status" value="1"/>
</dbReference>
<keyword evidence="1" id="KW-0472">Membrane</keyword>
<evidence type="ECO:0000313" key="2">
    <source>
        <dbReference type="EMBL" id="BAY68014.1"/>
    </source>
</evidence>
<reference evidence="2 3" key="1">
    <citation type="submission" date="2017-06" db="EMBL/GenBank/DDBJ databases">
        <title>Genome sequencing of cyanobaciteial culture collection at National Institute for Environmental Studies (NIES).</title>
        <authorList>
            <person name="Hirose Y."/>
            <person name="Shimura Y."/>
            <person name="Fujisawa T."/>
            <person name="Nakamura Y."/>
            <person name="Kawachi M."/>
        </authorList>
    </citation>
    <scope>NUCLEOTIDE SEQUENCE [LARGE SCALE GENOMIC DNA]</scope>
    <source>
        <strain evidence="2 3">NIES-23</strain>
    </source>
</reference>
<evidence type="ECO:0008006" key="4">
    <source>
        <dbReference type="Google" id="ProtNLM"/>
    </source>
</evidence>
<protein>
    <recommendedName>
        <fullName evidence="4">DUF5357 domain-containing protein</fullName>
    </recommendedName>
</protein>